<name>A0A939DX09_9MICO</name>
<protein>
    <submittedName>
        <fullName evidence="1">Uncharacterized protein</fullName>
    </submittedName>
</protein>
<comment type="caution">
    <text evidence="1">The sequence shown here is derived from an EMBL/GenBank/DDBJ whole genome shotgun (WGS) entry which is preliminary data.</text>
</comment>
<organism evidence="1 2">
    <name type="scientific">Microbacterium esteraromaticum</name>
    <dbReference type="NCBI Taxonomy" id="57043"/>
    <lineage>
        <taxon>Bacteria</taxon>
        <taxon>Bacillati</taxon>
        <taxon>Actinomycetota</taxon>
        <taxon>Actinomycetes</taxon>
        <taxon>Micrococcales</taxon>
        <taxon>Microbacteriaceae</taxon>
        <taxon>Microbacterium</taxon>
    </lineage>
</organism>
<accession>A0A939DX09</accession>
<gene>
    <name evidence="1" type="ORF">JF543_08260</name>
</gene>
<dbReference type="Proteomes" id="UP000664385">
    <property type="component" value="Unassembled WGS sequence"/>
</dbReference>
<dbReference type="AlphaFoldDB" id="A0A939DX09"/>
<sequence length="153" mass="16791">MDAEADAAWREDAARLATPGLRGVRQARRALEFADGRADLPGESVSRAHLHTLGFRGFDLQVPVTGSEGQQYWLDFAFPRARCFGEFDGAAKYTEPALRAAPSAQQAVLDEKSREDDVRGVTGWRFARWGHDHIRTADVLGARLAAFGVRPPG</sequence>
<reference evidence="1" key="1">
    <citation type="submission" date="2020-12" db="EMBL/GenBank/DDBJ databases">
        <title>PHA producing bacteria isolated from mangrove.</title>
        <authorList>
            <person name="Zheng W."/>
            <person name="Yu S."/>
            <person name="Huang Y."/>
        </authorList>
    </citation>
    <scope>NUCLEOTIDE SEQUENCE</scope>
    <source>
        <strain evidence="1">GN8-5</strain>
    </source>
</reference>
<proteinExistence type="predicted"/>
<evidence type="ECO:0000313" key="1">
    <source>
        <dbReference type="EMBL" id="MBN8205954.1"/>
    </source>
</evidence>
<dbReference type="RefSeq" id="WP_179411034.1">
    <property type="nucleotide sequence ID" value="NZ_JAEMWU010000001.1"/>
</dbReference>
<evidence type="ECO:0000313" key="2">
    <source>
        <dbReference type="Proteomes" id="UP000664385"/>
    </source>
</evidence>
<dbReference type="EMBL" id="JAEMWU010000001">
    <property type="protein sequence ID" value="MBN8205954.1"/>
    <property type="molecule type" value="Genomic_DNA"/>
</dbReference>